<dbReference type="FunCoup" id="A0A7M7HNA8">
    <property type="interactions" value="563"/>
</dbReference>
<reference evidence="19" key="2">
    <citation type="submission" date="2021-01" db="UniProtKB">
        <authorList>
            <consortium name="EnsemblMetazoa"/>
        </authorList>
    </citation>
    <scope>IDENTIFICATION</scope>
</reference>
<evidence type="ECO:0000256" key="8">
    <source>
        <dbReference type="ARBA" id="ARBA00022833"/>
    </source>
</evidence>
<evidence type="ECO:0000256" key="3">
    <source>
        <dbReference type="ARBA" id="ARBA00022670"/>
    </source>
</evidence>
<feature type="region of interest" description="Disordered" evidence="14">
    <location>
        <begin position="182"/>
        <end position="207"/>
    </location>
</feature>
<dbReference type="Pfam" id="PF00200">
    <property type="entry name" value="Disintegrin"/>
    <property type="match status" value="1"/>
</dbReference>
<feature type="signal peptide" evidence="16">
    <location>
        <begin position="1"/>
        <end position="18"/>
    </location>
</feature>
<keyword evidence="9 15" id="KW-1133">Transmembrane helix</keyword>
<dbReference type="OrthoDB" id="2131567at2759"/>
<evidence type="ECO:0000259" key="17">
    <source>
        <dbReference type="PROSITE" id="PS50214"/>
    </source>
</evidence>
<feature type="domain" description="Peptidase M12B" evidence="18">
    <location>
        <begin position="212"/>
        <end position="452"/>
    </location>
</feature>
<comment type="subcellular location">
    <subcellularLocation>
        <location evidence="2">Membrane</location>
        <topology evidence="2">Single-pass type I membrane protein</topology>
    </subcellularLocation>
</comment>
<feature type="active site" evidence="13">
    <location>
        <position position="383"/>
    </location>
</feature>
<evidence type="ECO:0000256" key="11">
    <source>
        <dbReference type="ARBA" id="ARBA00023136"/>
    </source>
</evidence>
<comment type="cofactor">
    <cofactor evidence="1">
        <name>Zn(2+)</name>
        <dbReference type="ChEBI" id="CHEBI:29105"/>
    </cofactor>
</comment>
<evidence type="ECO:0000256" key="2">
    <source>
        <dbReference type="ARBA" id="ARBA00004479"/>
    </source>
</evidence>
<feature type="binding site" evidence="13">
    <location>
        <position position="392"/>
    </location>
    <ligand>
        <name>Zn(2+)</name>
        <dbReference type="ChEBI" id="CHEBI:29105"/>
        <note>catalytic</note>
    </ligand>
</feature>
<dbReference type="InterPro" id="IPR034025">
    <property type="entry name" value="ADAM10_ADAM17"/>
</dbReference>
<dbReference type="InterPro" id="IPR001762">
    <property type="entry name" value="Disintegrin_dom"/>
</dbReference>
<protein>
    <recommendedName>
        <fullName evidence="21">ADAM 17-like protease</fullName>
    </recommendedName>
</protein>
<evidence type="ECO:0000256" key="9">
    <source>
        <dbReference type="ARBA" id="ARBA00022989"/>
    </source>
</evidence>
<keyword evidence="6 16" id="KW-0732">Signal</keyword>
<keyword evidence="7" id="KW-0378">Hydrolase</keyword>
<dbReference type="PROSITE" id="PS50214">
    <property type="entry name" value="DISINTEGRIN_2"/>
    <property type="match status" value="1"/>
</dbReference>
<accession>A0A7M7HNA8</accession>
<dbReference type="GeneID" id="585715"/>
<dbReference type="PANTHER" id="PTHR45702">
    <property type="entry name" value="ADAM10/ADAM17 METALLOPEPTIDASE FAMILY MEMBER"/>
    <property type="match status" value="1"/>
</dbReference>
<evidence type="ECO:0000256" key="7">
    <source>
        <dbReference type="ARBA" id="ARBA00022801"/>
    </source>
</evidence>
<keyword evidence="4 15" id="KW-0812">Transmembrane</keyword>
<dbReference type="CTD" id="6868"/>
<keyword evidence="8 13" id="KW-0862">Zinc</keyword>
<feature type="chain" id="PRO_5029847533" description="ADAM 17-like protease" evidence="16">
    <location>
        <begin position="19"/>
        <end position="745"/>
    </location>
</feature>
<dbReference type="Gene3D" id="4.10.70.30">
    <property type="match status" value="1"/>
</dbReference>
<dbReference type="InParanoid" id="A0A7M7HNA8"/>
<dbReference type="Gene3D" id="4.10.70.10">
    <property type="entry name" value="Disintegrin domain"/>
    <property type="match status" value="1"/>
</dbReference>
<dbReference type="CDD" id="cd04270">
    <property type="entry name" value="ZnMc_TACE_like"/>
    <property type="match status" value="1"/>
</dbReference>
<dbReference type="PANTHER" id="PTHR45702:SF6">
    <property type="entry name" value="DISINTEGRIN AND METALLOPROTEINASE DOMAIN-CONTAINING PROTEIN 17"/>
    <property type="match status" value="1"/>
</dbReference>
<dbReference type="InterPro" id="IPR051489">
    <property type="entry name" value="ADAM_Metalloproteinase"/>
</dbReference>
<feature type="transmembrane region" description="Helical" evidence="15">
    <location>
        <begin position="654"/>
        <end position="676"/>
    </location>
</feature>
<dbReference type="InterPro" id="IPR024079">
    <property type="entry name" value="MetalloPept_cat_dom_sf"/>
</dbReference>
<dbReference type="GO" id="GO:0006509">
    <property type="term" value="P:membrane protein ectodomain proteolysis"/>
    <property type="evidence" value="ECO:0000318"/>
    <property type="project" value="GO_Central"/>
</dbReference>
<dbReference type="Pfam" id="PF13574">
    <property type="entry name" value="Reprolysin_2"/>
    <property type="match status" value="1"/>
</dbReference>
<feature type="compositionally biased region" description="Low complexity" evidence="14">
    <location>
        <begin position="188"/>
        <end position="201"/>
    </location>
</feature>
<evidence type="ECO:0000256" key="13">
    <source>
        <dbReference type="PROSITE-ProRule" id="PRU00276"/>
    </source>
</evidence>
<dbReference type="GO" id="GO:0004222">
    <property type="term" value="F:metalloendopeptidase activity"/>
    <property type="evidence" value="ECO:0000318"/>
    <property type="project" value="GO_Central"/>
</dbReference>
<evidence type="ECO:0000259" key="18">
    <source>
        <dbReference type="PROSITE" id="PS50215"/>
    </source>
</evidence>
<keyword evidence="11 15" id="KW-0472">Membrane</keyword>
<evidence type="ECO:0000256" key="14">
    <source>
        <dbReference type="SAM" id="MobiDB-lite"/>
    </source>
</evidence>
<dbReference type="GO" id="GO:0005886">
    <property type="term" value="C:plasma membrane"/>
    <property type="evidence" value="ECO:0000318"/>
    <property type="project" value="GO_Central"/>
</dbReference>
<evidence type="ECO:0000256" key="10">
    <source>
        <dbReference type="ARBA" id="ARBA00023049"/>
    </source>
</evidence>
<sequence>MLLNIFMILSSITWPCLGSLHHVLHHYEGIHSSSVRHHYAKRSADEMEMGVRRMSLQMLGRQFNMELTKREGLFTTDFSVYAVGQDGLERPHSLEVDSYYMGYLEDDPDSVVKMHLEGDDITARIYTREEQYTIEPSWRHIKERHNFSMIAYRSSDIKQNTTASFCPHGHHLPEGLKYEKTQEQLKGQSSAPKSKSSSSSHSRQRRAPPRYHVCPMLLTADYRFYQSMGQSNMQISMNYLVSLVDRVDVIYKTTEWEPGYSGFQFQIKKIVIHQNPSPTSADNYNVDRDSKPWGVQELLEVYSKEDHSAFCLAHLFTYQDFSNGVLGLAYIGTPRSNAVGGICTSVYYAGNGKRQYLNTGLTTTVNWGRRVLTEEADLVTAHELGHNFGSEHDPGNEGDECAPGNSRGGNFLMYPASVTGSYDNNRKFSICSKRLISPVLREKSARCFVEPSQTSLCGNYRLEQGEQCDVGIVDNNNPDECCTANCRLKPGKLCSDKNSVCCENCYYAPPSKVCSDATEQNAYCKAKSYCTGRDIRCPSPPDLRDGAGCIDNGTCVGGNCIAFCEVNNFRSCICSPLEQSCYFCCVFEPNGPCEPFLDRHTRMAIPVADGKPCEIGGCVQGHCEGRTQDLIARFFDVFEGFTISTVGRIIKDNVVGATLIISLLIWIPCSCLVHYVDKKRARELKQIDTWLHPANQERILPEDKLRVRRSQVMLESYEGRDTEHLLQWWDKSSEDGSRIEAEESL</sequence>
<keyword evidence="5 13" id="KW-0479">Metal-binding</keyword>
<keyword evidence="10" id="KW-0482">Metalloprotease</keyword>
<dbReference type="AlphaFoldDB" id="A0A7M7HNA8"/>
<dbReference type="OMA" id="EHDPDIT"/>
<evidence type="ECO:0000256" key="1">
    <source>
        <dbReference type="ARBA" id="ARBA00001947"/>
    </source>
</evidence>
<dbReference type="Proteomes" id="UP000007110">
    <property type="component" value="Unassembled WGS sequence"/>
</dbReference>
<organism evidence="19 20">
    <name type="scientific">Strongylocentrotus purpuratus</name>
    <name type="common">Purple sea urchin</name>
    <dbReference type="NCBI Taxonomy" id="7668"/>
    <lineage>
        <taxon>Eukaryota</taxon>
        <taxon>Metazoa</taxon>
        <taxon>Echinodermata</taxon>
        <taxon>Eleutherozoa</taxon>
        <taxon>Echinozoa</taxon>
        <taxon>Echinoidea</taxon>
        <taxon>Euechinoidea</taxon>
        <taxon>Echinacea</taxon>
        <taxon>Camarodonta</taxon>
        <taxon>Echinidea</taxon>
        <taxon>Strongylocentrotidae</taxon>
        <taxon>Strongylocentrotus</taxon>
    </lineage>
</organism>
<keyword evidence="12" id="KW-1015">Disulfide bond</keyword>
<evidence type="ECO:0000256" key="5">
    <source>
        <dbReference type="ARBA" id="ARBA00022723"/>
    </source>
</evidence>
<reference evidence="20" key="1">
    <citation type="submission" date="2015-02" db="EMBL/GenBank/DDBJ databases">
        <title>Genome sequencing for Strongylocentrotus purpuratus.</title>
        <authorList>
            <person name="Murali S."/>
            <person name="Liu Y."/>
            <person name="Vee V."/>
            <person name="English A."/>
            <person name="Wang M."/>
            <person name="Skinner E."/>
            <person name="Han Y."/>
            <person name="Muzny D.M."/>
            <person name="Worley K.C."/>
            <person name="Gibbs R.A."/>
        </authorList>
    </citation>
    <scope>NUCLEOTIDE SEQUENCE</scope>
</reference>
<dbReference type="SMART" id="SM00050">
    <property type="entry name" value="DISIN"/>
    <property type="match status" value="1"/>
</dbReference>
<keyword evidence="20" id="KW-1185">Reference proteome</keyword>
<comment type="caution">
    <text evidence="13">Lacks conserved residue(s) required for the propagation of feature annotation.</text>
</comment>
<dbReference type="PROSITE" id="PS50215">
    <property type="entry name" value="ADAM_MEPRO"/>
    <property type="match status" value="1"/>
</dbReference>
<evidence type="ECO:0000256" key="6">
    <source>
        <dbReference type="ARBA" id="ARBA00022729"/>
    </source>
</evidence>
<dbReference type="GO" id="GO:0046872">
    <property type="term" value="F:metal ion binding"/>
    <property type="evidence" value="ECO:0007669"/>
    <property type="project" value="UniProtKB-KW"/>
</dbReference>
<evidence type="ECO:0000256" key="16">
    <source>
        <dbReference type="SAM" id="SignalP"/>
    </source>
</evidence>
<dbReference type="SUPFAM" id="SSF55486">
    <property type="entry name" value="Metalloproteases ('zincins'), catalytic domain"/>
    <property type="match status" value="1"/>
</dbReference>
<evidence type="ECO:0008006" key="21">
    <source>
        <dbReference type="Google" id="ProtNLM"/>
    </source>
</evidence>
<proteinExistence type="predicted"/>
<feature type="domain" description="Disintegrin" evidence="17">
    <location>
        <begin position="454"/>
        <end position="545"/>
    </location>
</feature>
<evidence type="ECO:0000256" key="15">
    <source>
        <dbReference type="SAM" id="Phobius"/>
    </source>
</evidence>
<dbReference type="GO" id="GO:0007219">
    <property type="term" value="P:Notch signaling pathway"/>
    <property type="evidence" value="ECO:0000318"/>
    <property type="project" value="GO_Central"/>
</dbReference>
<dbReference type="RefSeq" id="XP_011683752.1">
    <property type="nucleotide sequence ID" value="XM_011685450.2"/>
</dbReference>
<dbReference type="FunFam" id="4.10.70.10:FF:000003">
    <property type="entry name" value="Disintegrin and metalloproteinase domain-containing protein 17"/>
    <property type="match status" value="1"/>
</dbReference>
<name>A0A7M7HNA8_STRPU</name>
<evidence type="ECO:0000313" key="20">
    <source>
        <dbReference type="Proteomes" id="UP000007110"/>
    </source>
</evidence>
<dbReference type="InterPro" id="IPR001590">
    <property type="entry name" value="Peptidase_M12B"/>
</dbReference>
<dbReference type="SUPFAM" id="SSF57552">
    <property type="entry name" value="Blood coagulation inhibitor (disintegrin)"/>
    <property type="match status" value="1"/>
</dbReference>
<feature type="binding site" evidence="13">
    <location>
        <position position="386"/>
    </location>
    <ligand>
        <name>Zn(2+)</name>
        <dbReference type="ChEBI" id="CHEBI:29105"/>
        <note>catalytic</note>
    </ligand>
</feature>
<dbReference type="Gene3D" id="3.40.390.10">
    <property type="entry name" value="Collagenase (Catalytic Domain)"/>
    <property type="match status" value="1"/>
</dbReference>
<dbReference type="EnsemblMetazoa" id="XM_011685450">
    <property type="protein sequence ID" value="XP_011683752"/>
    <property type="gene ID" value="LOC585715"/>
</dbReference>
<evidence type="ECO:0000256" key="12">
    <source>
        <dbReference type="ARBA" id="ARBA00023157"/>
    </source>
</evidence>
<dbReference type="InterPro" id="IPR036436">
    <property type="entry name" value="Disintegrin_dom_sf"/>
</dbReference>
<evidence type="ECO:0000313" key="19">
    <source>
        <dbReference type="EnsemblMetazoa" id="XP_011683752"/>
    </source>
</evidence>
<keyword evidence="3" id="KW-0645">Protease</keyword>
<dbReference type="KEGG" id="spu:585715"/>
<feature type="binding site" evidence="13">
    <location>
        <position position="382"/>
    </location>
    <ligand>
        <name>Zn(2+)</name>
        <dbReference type="ChEBI" id="CHEBI:29105"/>
        <note>catalytic</note>
    </ligand>
</feature>
<evidence type="ECO:0000256" key="4">
    <source>
        <dbReference type="ARBA" id="ARBA00022692"/>
    </source>
</evidence>